<dbReference type="Gene3D" id="3.90.550.10">
    <property type="entry name" value="Spore Coat Polysaccharide Biosynthesis Protein SpsA, Chain A"/>
    <property type="match status" value="1"/>
</dbReference>
<keyword evidence="6" id="KW-0812">Transmembrane</keyword>
<evidence type="ECO:0000313" key="13">
    <source>
        <dbReference type="EMBL" id="CAK1555894.1"/>
    </source>
</evidence>
<dbReference type="SUPFAM" id="SSF53448">
    <property type="entry name" value="Nucleotide-diphospho-sugar transferases"/>
    <property type="match status" value="1"/>
</dbReference>
<dbReference type="GO" id="GO:0016020">
    <property type="term" value="C:membrane"/>
    <property type="evidence" value="ECO:0007669"/>
    <property type="project" value="UniProtKB-SubCell"/>
</dbReference>
<dbReference type="GO" id="GO:0005794">
    <property type="term" value="C:Golgi apparatus"/>
    <property type="evidence" value="ECO:0007669"/>
    <property type="project" value="TreeGrafter"/>
</dbReference>
<dbReference type="PRINTS" id="PR02050">
    <property type="entry name" value="B14GALTRFASE"/>
</dbReference>
<gene>
    <name evidence="13" type="ORF">LNINA_LOCUS14678</name>
</gene>
<dbReference type="InterPro" id="IPR003859">
    <property type="entry name" value="Galactosyl_T"/>
</dbReference>
<protein>
    <submittedName>
        <fullName evidence="13">Uncharacterized protein</fullName>
    </submittedName>
</protein>
<evidence type="ECO:0000259" key="11">
    <source>
        <dbReference type="Pfam" id="PF02709"/>
    </source>
</evidence>
<dbReference type="InterPro" id="IPR029044">
    <property type="entry name" value="Nucleotide-diphossugar_trans"/>
</dbReference>
<evidence type="ECO:0000256" key="2">
    <source>
        <dbReference type="ARBA" id="ARBA00004922"/>
    </source>
</evidence>
<dbReference type="InterPro" id="IPR027791">
    <property type="entry name" value="Galactosyl_T_C"/>
</dbReference>
<dbReference type="InterPro" id="IPR027995">
    <property type="entry name" value="Galactosyl_T_N"/>
</dbReference>
<evidence type="ECO:0000256" key="8">
    <source>
        <dbReference type="ARBA" id="ARBA00022989"/>
    </source>
</evidence>
<dbReference type="Proteomes" id="UP001497472">
    <property type="component" value="Unassembled WGS sequence"/>
</dbReference>
<organism evidence="13 14">
    <name type="scientific">Leptosia nina</name>
    <dbReference type="NCBI Taxonomy" id="320188"/>
    <lineage>
        <taxon>Eukaryota</taxon>
        <taxon>Metazoa</taxon>
        <taxon>Ecdysozoa</taxon>
        <taxon>Arthropoda</taxon>
        <taxon>Hexapoda</taxon>
        <taxon>Insecta</taxon>
        <taxon>Pterygota</taxon>
        <taxon>Neoptera</taxon>
        <taxon>Endopterygota</taxon>
        <taxon>Lepidoptera</taxon>
        <taxon>Glossata</taxon>
        <taxon>Ditrysia</taxon>
        <taxon>Papilionoidea</taxon>
        <taxon>Pieridae</taxon>
        <taxon>Pierinae</taxon>
        <taxon>Leptosia</taxon>
    </lineage>
</organism>
<dbReference type="EMBL" id="CAVLEF010000280">
    <property type="protein sequence ID" value="CAK1555894.1"/>
    <property type="molecule type" value="Genomic_DNA"/>
</dbReference>
<keyword evidence="9" id="KW-0472">Membrane</keyword>
<accession>A0AAV1K280</accession>
<sequence>MNTSGSDQEVRAKNKTLYREKDSLIDYFQNYYAEKNELCPLVPPNLGPVPGDKSIVGLYGIENMYIDIVVGGIHTPSACIARQNAAIIVPLHETNGRMRKYLASFLYYMHPFLMKQQLAYQIFVVCKLNATTPYRRGELFNIGFEVAQTKLPEGWMCFIFHDPHIVPEDTRNLYRCSTSRPKRLMADSSDIWFGGVIAVRPDVFVKINGFSNLAWNNDDDYIDMYKRFVLSNVSLETNTSPVGKYSSLAFLRQVNNHRRV</sequence>
<dbReference type="Pfam" id="PF13733">
    <property type="entry name" value="Glyco_transf_7N"/>
    <property type="match status" value="1"/>
</dbReference>
<comment type="similarity">
    <text evidence="3">Belongs to the glycosyltransferase 7 family.</text>
</comment>
<reference evidence="13 14" key="1">
    <citation type="submission" date="2023-11" db="EMBL/GenBank/DDBJ databases">
        <authorList>
            <person name="Okamura Y."/>
        </authorList>
    </citation>
    <scope>NUCLEOTIDE SEQUENCE [LARGE SCALE GENOMIC DNA]</scope>
</reference>
<evidence type="ECO:0000256" key="4">
    <source>
        <dbReference type="ARBA" id="ARBA00022676"/>
    </source>
</evidence>
<evidence type="ECO:0000256" key="7">
    <source>
        <dbReference type="ARBA" id="ARBA00022968"/>
    </source>
</evidence>
<dbReference type="Pfam" id="PF02709">
    <property type="entry name" value="Glyco_transf_7C"/>
    <property type="match status" value="1"/>
</dbReference>
<keyword evidence="8" id="KW-1133">Transmembrane helix</keyword>
<evidence type="ECO:0000256" key="3">
    <source>
        <dbReference type="ARBA" id="ARBA00005735"/>
    </source>
</evidence>
<dbReference type="GO" id="GO:0006688">
    <property type="term" value="P:glycosphingolipid biosynthetic process"/>
    <property type="evidence" value="ECO:0007669"/>
    <property type="project" value="TreeGrafter"/>
</dbReference>
<comment type="subcellular location">
    <subcellularLocation>
        <location evidence="1">Membrane</location>
        <topology evidence="1">Single-pass type II membrane protein</topology>
    </subcellularLocation>
</comment>
<keyword evidence="7" id="KW-0735">Signal-anchor</keyword>
<evidence type="ECO:0000259" key="12">
    <source>
        <dbReference type="Pfam" id="PF13733"/>
    </source>
</evidence>
<keyword evidence="5" id="KW-0808">Transferase</keyword>
<evidence type="ECO:0000256" key="10">
    <source>
        <dbReference type="ARBA" id="ARBA00023180"/>
    </source>
</evidence>
<dbReference type="GO" id="GO:0005975">
    <property type="term" value="P:carbohydrate metabolic process"/>
    <property type="evidence" value="ECO:0007669"/>
    <property type="project" value="InterPro"/>
</dbReference>
<dbReference type="PANTHER" id="PTHR19300">
    <property type="entry name" value="BETA-1,4-GALACTOSYLTRANSFERASE"/>
    <property type="match status" value="1"/>
</dbReference>
<evidence type="ECO:0000256" key="9">
    <source>
        <dbReference type="ARBA" id="ARBA00023136"/>
    </source>
</evidence>
<keyword evidence="14" id="KW-1185">Reference proteome</keyword>
<name>A0AAV1K280_9NEOP</name>
<feature type="domain" description="Galactosyltransferase C-terminal" evidence="11">
    <location>
        <begin position="191"/>
        <end position="246"/>
    </location>
</feature>
<evidence type="ECO:0000256" key="5">
    <source>
        <dbReference type="ARBA" id="ARBA00022679"/>
    </source>
</evidence>
<dbReference type="GO" id="GO:0008378">
    <property type="term" value="F:galactosyltransferase activity"/>
    <property type="evidence" value="ECO:0007669"/>
    <property type="project" value="TreeGrafter"/>
</dbReference>
<evidence type="ECO:0000313" key="14">
    <source>
        <dbReference type="Proteomes" id="UP001497472"/>
    </source>
</evidence>
<dbReference type="PANTHER" id="PTHR19300:SF57">
    <property type="entry name" value="BETA-1,4-N-ACETYLGALACTOSAMINYLTRANSFERASE"/>
    <property type="match status" value="1"/>
</dbReference>
<comment type="caution">
    <text evidence="13">The sequence shown here is derived from an EMBL/GenBank/DDBJ whole genome shotgun (WGS) entry which is preliminary data.</text>
</comment>
<feature type="domain" description="Galactosyltransferase N-terminal" evidence="12">
    <location>
        <begin position="56"/>
        <end position="177"/>
    </location>
</feature>
<proteinExistence type="inferred from homology"/>
<dbReference type="GO" id="GO:0033842">
    <property type="term" value="F:N-acetyl-beta-glucosaminyl-derivative 4-beta-N-acetylgalactosaminyltransferase activity"/>
    <property type="evidence" value="ECO:0007669"/>
    <property type="project" value="TreeGrafter"/>
</dbReference>
<keyword evidence="4" id="KW-0328">Glycosyltransferase</keyword>
<evidence type="ECO:0000256" key="1">
    <source>
        <dbReference type="ARBA" id="ARBA00004606"/>
    </source>
</evidence>
<evidence type="ECO:0000256" key="6">
    <source>
        <dbReference type="ARBA" id="ARBA00022692"/>
    </source>
</evidence>
<dbReference type="AlphaFoldDB" id="A0AAV1K280"/>
<comment type="pathway">
    <text evidence="2">Protein modification; protein glycosylation.</text>
</comment>
<keyword evidence="10" id="KW-0325">Glycoprotein</keyword>